<sequence>MATILPEESLLPVIMEGSNFSFTFTNTLEADEVLVDFKITETDMPQAIAINGPTFSGNFSGLFQLPPGSLKYRLGNDLLEASSFNDLPPKGTADLYSYSAPRQMLKNFNIKVELTYSKGEPGAEQVLNITKQYTQPVQGNWDTFTNMFLAYVR</sequence>
<dbReference type="OrthoDB" id="14738at10239"/>
<organism evidence="1 2">
    <name type="scientific">Acinetobacter phage Acj61</name>
    <dbReference type="NCBI Taxonomy" id="760732"/>
    <lineage>
        <taxon>Viruses</taxon>
        <taxon>Duplodnaviria</taxon>
        <taxon>Heunggongvirae</taxon>
        <taxon>Uroviricota</taxon>
        <taxon>Caudoviricetes</taxon>
        <taxon>Pantevenvirales</taxon>
        <taxon>Straboviridae</taxon>
        <taxon>Twarogvirinae</taxon>
        <taxon>Lasallevirus</taxon>
        <taxon>Lasallevirus Acj61</taxon>
        <taxon>Acinetobacter virus Acj61</taxon>
    </lineage>
</organism>
<dbReference type="Proteomes" id="UP000008730">
    <property type="component" value="Segment"/>
</dbReference>
<evidence type="ECO:0000313" key="1">
    <source>
        <dbReference type="EMBL" id="ADG36125.1"/>
    </source>
</evidence>
<name>E5E4E1_9CAUD</name>
<evidence type="ECO:0000313" key="2">
    <source>
        <dbReference type="Proteomes" id="UP000008730"/>
    </source>
</evidence>
<keyword evidence="2" id="KW-1185">Reference proteome</keyword>
<reference evidence="1 2" key="1">
    <citation type="journal article" date="2010" name="Virol. J.">
        <title>Genomes of the T4-related bacteriophages as windows on microbial genome evolution.</title>
        <authorList>
            <person name="Petrov V.M."/>
            <person name="Ratnayaka S."/>
            <person name="Nolan J.M."/>
            <person name="Miller E.S."/>
            <person name="Karam J.D."/>
        </authorList>
    </citation>
    <scope>NUCLEOTIDE SEQUENCE [LARGE SCALE GENOMIC DNA]</scope>
</reference>
<dbReference type="EMBL" id="GU911519">
    <property type="protein sequence ID" value="ADG36125.1"/>
    <property type="molecule type" value="Genomic_DNA"/>
</dbReference>
<accession>E5E4E1</accession>
<dbReference type="RefSeq" id="YP_004009777.1">
    <property type="nucleotide sequence ID" value="NC_014661.1"/>
</dbReference>
<dbReference type="GeneID" id="9926051"/>
<gene>
    <name evidence="1" type="primary">5.1</name>
    <name evidence="1" type="ORF">Acj61p160</name>
</gene>
<proteinExistence type="predicted"/>
<dbReference type="KEGG" id="vg:9926051"/>
<protein>
    <submittedName>
        <fullName evidence="1">Uncharacterized protein 5.1</fullName>
    </submittedName>
</protein>